<dbReference type="PANTHER" id="PTHR13817">
    <property type="entry name" value="TITIN"/>
    <property type="match status" value="1"/>
</dbReference>
<keyword evidence="12" id="KW-0675">Receptor</keyword>
<dbReference type="SMART" id="SM00060">
    <property type="entry name" value="FN3"/>
    <property type="match status" value="5"/>
</dbReference>
<dbReference type="InterPro" id="IPR003599">
    <property type="entry name" value="Ig_sub"/>
</dbReference>
<evidence type="ECO:0000256" key="2">
    <source>
        <dbReference type="ARBA" id="ARBA00010504"/>
    </source>
</evidence>
<dbReference type="PANTHER" id="PTHR13817:SF73">
    <property type="entry name" value="FIBRONECTIN TYPE-III DOMAIN-CONTAINING PROTEIN"/>
    <property type="match status" value="1"/>
</dbReference>
<keyword evidence="5" id="KW-0732">Signal</keyword>
<keyword evidence="14" id="KW-0393">Immunoglobulin domain</keyword>
<evidence type="ECO:0000259" key="17">
    <source>
        <dbReference type="PROSITE" id="PS50835"/>
    </source>
</evidence>
<dbReference type="PROSITE" id="PS50853">
    <property type="entry name" value="FN3"/>
    <property type="match status" value="5"/>
</dbReference>
<dbReference type="InterPro" id="IPR007110">
    <property type="entry name" value="Ig-like_dom"/>
</dbReference>
<keyword evidence="8" id="KW-0904">Protein phosphatase</keyword>
<feature type="domain" description="Ig-like" evidence="17">
    <location>
        <begin position="32"/>
        <end position="114"/>
    </location>
</feature>
<dbReference type="SMART" id="SM00408">
    <property type="entry name" value="IGc2"/>
    <property type="match status" value="1"/>
</dbReference>
<dbReference type="SUPFAM" id="SSF49265">
    <property type="entry name" value="Fibronectin type III"/>
    <property type="match status" value="3"/>
</dbReference>
<dbReference type="SUPFAM" id="SSF48726">
    <property type="entry name" value="Immunoglobulin"/>
    <property type="match status" value="1"/>
</dbReference>
<dbReference type="InterPro" id="IPR050964">
    <property type="entry name" value="Striated_Muscle_Regulatory"/>
</dbReference>
<name>A0ABD1JT63_9TELE</name>
<evidence type="ECO:0000256" key="12">
    <source>
        <dbReference type="ARBA" id="ARBA00023170"/>
    </source>
</evidence>
<feature type="domain" description="Fibronectin type-III" evidence="18">
    <location>
        <begin position="408"/>
        <end position="505"/>
    </location>
</feature>
<dbReference type="Pfam" id="PF13927">
    <property type="entry name" value="Ig_3"/>
    <property type="match status" value="1"/>
</dbReference>
<keyword evidence="9" id="KW-1133">Transmembrane helix</keyword>
<feature type="domain" description="Fibronectin type-III" evidence="18">
    <location>
        <begin position="216"/>
        <end position="310"/>
    </location>
</feature>
<evidence type="ECO:0000256" key="7">
    <source>
        <dbReference type="ARBA" id="ARBA00022801"/>
    </source>
</evidence>
<reference evidence="19 20" key="1">
    <citation type="submission" date="2024-09" db="EMBL/GenBank/DDBJ databases">
        <title>A chromosome-level genome assembly of Gray's grenadier anchovy, Coilia grayii.</title>
        <authorList>
            <person name="Fu Z."/>
        </authorList>
    </citation>
    <scope>NUCLEOTIDE SEQUENCE [LARGE SCALE GENOMIC DNA]</scope>
    <source>
        <strain evidence="19">G4</strain>
        <tissue evidence="19">Muscle</tissue>
    </source>
</reference>
<feature type="domain" description="Fibronectin type-III" evidence="18">
    <location>
        <begin position="314"/>
        <end position="403"/>
    </location>
</feature>
<dbReference type="InterPro" id="IPR003961">
    <property type="entry name" value="FN3_dom"/>
</dbReference>
<sequence>MLSDQCVLLSSIFPFLEPPFLRPPPAVRRVPPRFSIPPTNHEVMPGGSVNLTCVAVGAPMPYVKWTTGDVELTKEDEMPIGRNVLELTNIRQSANYTCVAMSSLGMIETTAQITVKALPKSPTSLIVTETTATSVTLTWDSGNPEPVSYYVIQYRPKLSDNGFQEVDGVASTRYSIGGLSPYSEYEFRVMAVNNIGRGPPSGSVDTRTSEQAPSSPPLHVQARMLSSSTMLVQWKPPEEPNGQIRGYRVYYTEDLQAPLSTWQKHNTDYSELTTISGLTPDITYSLRVLGFTSVGDGPPSDVLQVKTQQGVPAQPAGFEAEAELDTRIMLTWLWPVQDPIIKFELTYWEADSGNKQHVTFDPAGSYAVEGLKPDTLYKFSLAARSEMGLGVYTQPIEARTAQSTPSAPPQEVHLLSLSSTSIKVSWTAPPAASRHGNIVRYSLAYQAAAGEDTERHEVPDIAADATSHTLDGLEKWTEYQVWVRAHTDVGPGPESPAARIRTKEDVPGAPPRRVEAEAVNSTALKVTWKPPLASKQHGQIRGYQVVYSRLENGEPRGQPVILDVALPEAQVLSCVCVCVCVCVCIWVGPLSPFVTAPQVLSIVCVCVWVCVCVFGSVPCPLCDSSTGTRLLCVCLCVCVCVFGSS</sequence>
<dbReference type="FunFam" id="2.60.40.10:FF:000036">
    <property type="entry name" value="receptor-type tyrosine-protein phosphatase delta isoform X1"/>
    <property type="match status" value="1"/>
</dbReference>
<keyword evidence="4" id="KW-0812">Transmembrane</keyword>
<evidence type="ECO:0000256" key="4">
    <source>
        <dbReference type="ARBA" id="ARBA00022692"/>
    </source>
</evidence>
<evidence type="ECO:0000256" key="16">
    <source>
        <dbReference type="SAM" id="MobiDB-lite"/>
    </source>
</evidence>
<dbReference type="GO" id="GO:0004725">
    <property type="term" value="F:protein tyrosine phosphatase activity"/>
    <property type="evidence" value="ECO:0007669"/>
    <property type="project" value="UniProtKB-EC"/>
</dbReference>
<feature type="domain" description="Fibronectin type-III" evidence="18">
    <location>
        <begin position="510"/>
        <end position="610"/>
    </location>
</feature>
<organism evidence="19 20">
    <name type="scientific">Coilia grayii</name>
    <name type="common">Gray's grenadier anchovy</name>
    <dbReference type="NCBI Taxonomy" id="363190"/>
    <lineage>
        <taxon>Eukaryota</taxon>
        <taxon>Metazoa</taxon>
        <taxon>Chordata</taxon>
        <taxon>Craniata</taxon>
        <taxon>Vertebrata</taxon>
        <taxon>Euteleostomi</taxon>
        <taxon>Actinopterygii</taxon>
        <taxon>Neopterygii</taxon>
        <taxon>Teleostei</taxon>
        <taxon>Clupei</taxon>
        <taxon>Clupeiformes</taxon>
        <taxon>Clupeoidei</taxon>
        <taxon>Engraulidae</taxon>
        <taxon>Coilinae</taxon>
        <taxon>Coilia</taxon>
    </lineage>
</organism>
<dbReference type="PRINTS" id="PR00014">
    <property type="entry name" value="FNTYPEIII"/>
</dbReference>
<dbReference type="FunFam" id="2.60.40.10:FF:000027">
    <property type="entry name" value="receptor-type tyrosine-protein phosphatase delta isoform X1"/>
    <property type="match status" value="1"/>
</dbReference>
<keyword evidence="10" id="KW-0472">Membrane</keyword>
<dbReference type="Gene3D" id="2.60.40.10">
    <property type="entry name" value="Immunoglobulins"/>
    <property type="match status" value="6"/>
</dbReference>
<accession>A0ABD1JT63</accession>
<comment type="similarity">
    <text evidence="2">Belongs to the protein-tyrosine phosphatase family. Receptor class 2A subfamily.</text>
</comment>
<evidence type="ECO:0000256" key="5">
    <source>
        <dbReference type="ARBA" id="ARBA00022729"/>
    </source>
</evidence>
<keyword evidence="20" id="KW-1185">Reference proteome</keyword>
<evidence type="ECO:0000256" key="1">
    <source>
        <dbReference type="ARBA" id="ARBA00004167"/>
    </source>
</evidence>
<keyword evidence="11" id="KW-1015">Disulfide bond</keyword>
<dbReference type="GO" id="GO:0016020">
    <property type="term" value="C:membrane"/>
    <property type="evidence" value="ECO:0007669"/>
    <property type="project" value="UniProtKB-SubCell"/>
</dbReference>
<evidence type="ECO:0000256" key="3">
    <source>
        <dbReference type="ARBA" id="ARBA00013064"/>
    </source>
</evidence>
<dbReference type="FunFam" id="2.60.40.10:FF:000353">
    <property type="entry name" value="receptor-type tyrosine-protein phosphatase F isoform X1"/>
    <property type="match status" value="1"/>
</dbReference>
<feature type="region of interest" description="Disordered" evidence="16">
    <location>
        <begin position="198"/>
        <end position="217"/>
    </location>
</feature>
<evidence type="ECO:0000313" key="19">
    <source>
        <dbReference type="EMBL" id="KAL2090037.1"/>
    </source>
</evidence>
<evidence type="ECO:0000256" key="14">
    <source>
        <dbReference type="ARBA" id="ARBA00023319"/>
    </source>
</evidence>
<comment type="caution">
    <text evidence="19">The sequence shown here is derived from an EMBL/GenBank/DDBJ whole genome shotgun (WGS) entry which is preliminary data.</text>
</comment>
<dbReference type="CDD" id="cd00063">
    <property type="entry name" value="FN3"/>
    <property type="match status" value="5"/>
</dbReference>
<evidence type="ECO:0000313" key="20">
    <source>
        <dbReference type="Proteomes" id="UP001591681"/>
    </source>
</evidence>
<feature type="domain" description="Fibronectin type-III" evidence="18">
    <location>
        <begin position="121"/>
        <end position="212"/>
    </location>
</feature>
<dbReference type="EMBL" id="JBHFQA010000012">
    <property type="protein sequence ID" value="KAL2090037.1"/>
    <property type="molecule type" value="Genomic_DNA"/>
</dbReference>
<proteinExistence type="inferred from homology"/>
<evidence type="ECO:0000256" key="9">
    <source>
        <dbReference type="ARBA" id="ARBA00022989"/>
    </source>
</evidence>
<keyword evidence="13" id="KW-0325">Glycoprotein</keyword>
<evidence type="ECO:0000256" key="15">
    <source>
        <dbReference type="ARBA" id="ARBA00051722"/>
    </source>
</evidence>
<comment type="catalytic activity">
    <reaction evidence="15">
        <text>O-phospho-L-tyrosyl-[protein] + H2O = L-tyrosyl-[protein] + phosphate</text>
        <dbReference type="Rhea" id="RHEA:10684"/>
        <dbReference type="Rhea" id="RHEA-COMP:10136"/>
        <dbReference type="Rhea" id="RHEA-COMP:20101"/>
        <dbReference type="ChEBI" id="CHEBI:15377"/>
        <dbReference type="ChEBI" id="CHEBI:43474"/>
        <dbReference type="ChEBI" id="CHEBI:46858"/>
        <dbReference type="ChEBI" id="CHEBI:61978"/>
        <dbReference type="EC" id="3.1.3.48"/>
    </reaction>
</comment>
<dbReference type="SMART" id="SM00409">
    <property type="entry name" value="IG"/>
    <property type="match status" value="1"/>
</dbReference>
<feature type="compositionally biased region" description="Polar residues" evidence="16">
    <location>
        <begin position="203"/>
        <end position="213"/>
    </location>
</feature>
<dbReference type="InterPro" id="IPR013783">
    <property type="entry name" value="Ig-like_fold"/>
</dbReference>
<keyword evidence="6" id="KW-0677">Repeat</keyword>
<dbReference type="Pfam" id="PF00041">
    <property type="entry name" value="fn3"/>
    <property type="match status" value="5"/>
</dbReference>
<dbReference type="EC" id="3.1.3.48" evidence="3"/>
<evidence type="ECO:0000256" key="13">
    <source>
        <dbReference type="ARBA" id="ARBA00023180"/>
    </source>
</evidence>
<dbReference type="AlphaFoldDB" id="A0ABD1JT63"/>
<keyword evidence="7" id="KW-0378">Hydrolase</keyword>
<dbReference type="FunFam" id="2.60.40.10:FF:000010">
    <property type="entry name" value="receptor-type tyrosine-protein phosphatase delta isoform X1"/>
    <property type="match status" value="1"/>
</dbReference>
<evidence type="ECO:0000256" key="6">
    <source>
        <dbReference type="ARBA" id="ARBA00022737"/>
    </source>
</evidence>
<dbReference type="CDD" id="cd05739">
    <property type="entry name" value="IgI_3_RPTP_IIa_LAR_like"/>
    <property type="match status" value="1"/>
</dbReference>
<evidence type="ECO:0000256" key="10">
    <source>
        <dbReference type="ARBA" id="ARBA00023136"/>
    </source>
</evidence>
<dbReference type="FunFam" id="2.60.40.10:FF:000098">
    <property type="entry name" value="receptor-type tyrosine-protein phosphatase F isoform X1"/>
    <property type="match status" value="1"/>
</dbReference>
<dbReference type="InterPro" id="IPR036116">
    <property type="entry name" value="FN3_sf"/>
</dbReference>
<comment type="subcellular location">
    <subcellularLocation>
        <location evidence="1">Membrane</location>
        <topology evidence="1">Single-pass membrane protein</topology>
    </subcellularLocation>
</comment>
<evidence type="ECO:0000259" key="18">
    <source>
        <dbReference type="PROSITE" id="PS50853"/>
    </source>
</evidence>
<evidence type="ECO:0000256" key="11">
    <source>
        <dbReference type="ARBA" id="ARBA00023157"/>
    </source>
</evidence>
<gene>
    <name evidence="19" type="ORF">ACEWY4_014725</name>
</gene>
<dbReference type="Proteomes" id="UP001591681">
    <property type="component" value="Unassembled WGS sequence"/>
</dbReference>
<dbReference type="PROSITE" id="PS50835">
    <property type="entry name" value="IG_LIKE"/>
    <property type="match status" value="1"/>
</dbReference>
<dbReference type="InterPro" id="IPR036179">
    <property type="entry name" value="Ig-like_dom_sf"/>
</dbReference>
<protein>
    <recommendedName>
        <fullName evidence="3">protein-tyrosine-phosphatase</fullName>
        <ecNumber evidence="3">3.1.3.48</ecNumber>
    </recommendedName>
</protein>
<evidence type="ECO:0000256" key="8">
    <source>
        <dbReference type="ARBA" id="ARBA00022912"/>
    </source>
</evidence>
<dbReference type="InterPro" id="IPR003598">
    <property type="entry name" value="Ig_sub2"/>
</dbReference>